<keyword evidence="2" id="KW-1185">Reference proteome</keyword>
<evidence type="ECO:0000313" key="1">
    <source>
        <dbReference type="EMBL" id="GHO97946.1"/>
    </source>
</evidence>
<comment type="caution">
    <text evidence="1">The sequence shown here is derived from an EMBL/GenBank/DDBJ whole genome shotgun (WGS) entry which is preliminary data.</text>
</comment>
<dbReference type="AlphaFoldDB" id="A0A8J3INR5"/>
<protein>
    <submittedName>
        <fullName evidence="1">Uncharacterized protein</fullName>
    </submittedName>
</protein>
<accession>A0A8J3INR5</accession>
<proteinExistence type="predicted"/>
<evidence type="ECO:0000313" key="2">
    <source>
        <dbReference type="Proteomes" id="UP000597444"/>
    </source>
</evidence>
<reference evidence="1" key="1">
    <citation type="submission" date="2020-10" db="EMBL/GenBank/DDBJ databases">
        <title>Taxonomic study of unclassified bacteria belonging to the class Ktedonobacteria.</title>
        <authorList>
            <person name="Yabe S."/>
            <person name="Wang C.M."/>
            <person name="Zheng Y."/>
            <person name="Sakai Y."/>
            <person name="Cavaletti L."/>
            <person name="Monciardini P."/>
            <person name="Donadio S."/>
        </authorList>
    </citation>
    <scope>NUCLEOTIDE SEQUENCE</scope>
    <source>
        <strain evidence="1">ID150040</strain>
    </source>
</reference>
<dbReference type="EMBL" id="BNJK01000002">
    <property type="protein sequence ID" value="GHO97946.1"/>
    <property type="molecule type" value="Genomic_DNA"/>
</dbReference>
<name>A0A8J3INR5_9CHLR</name>
<gene>
    <name evidence="1" type="ORF">KSF_079940</name>
</gene>
<sequence>MQVQYYPIENWRGDKGLLWGLMLLLDVPHVQLMIEGDKGLLWGLMLLFAVPHVQSAVEIWTHSP</sequence>
<organism evidence="1 2">
    <name type="scientific">Reticulibacter mediterranei</name>
    <dbReference type="NCBI Taxonomy" id="2778369"/>
    <lineage>
        <taxon>Bacteria</taxon>
        <taxon>Bacillati</taxon>
        <taxon>Chloroflexota</taxon>
        <taxon>Ktedonobacteria</taxon>
        <taxon>Ktedonobacterales</taxon>
        <taxon>Reticulibacteraceae</taxon>
        <taxon>Reticulibacter</taxon>
    </lineage>
</organism>
<dbReference type="Proteomes" id="UP000597444">
    <property type="component" value="Unassembled WGS sequence"/>
</dbReference>